<evidence type="ECO:0000256" key="1">
    <source>
        <dbReference type="ARBA" id="ARBA00000900"/>
    </source>
</evidence>
<evidence type="ECO:0000256" key="9">
    <source>
        <dbReference type="SAM" id="MobiDB-lite"/>
    </source>
</evidence>
<evidence type="ECO:0000256" key="5">
    <source>
        <dbReference type="ARBA" id="ARBA00022771"/>
    </source>
</evidence>
<evidence type="ECO:0000256" key="2">
    <source>
        <dbReference type="ARBA" id="ARBA00012483"/>
    </source>
</evidence>
<feature type="compositionally biased region" description="Low complexity" evidence="9">
    <location>
        <begin position="331"/>
        <end position="349"/>
    </location>
</feature>
<feature type="compositionally biased region" description="Polar residues" evidence="9">
    <location>
        <begin position="293"/>
        <end position="309"/>
    </location>
</feature>
<dbReference type="Proteomes" id="UP000230069">
    <property type="component" value="Unassembled WGS sequence"/>
</dbReference>
<name>A0A2G5D0R9_AQUCA</name>
<dbReference type="EMBL" id="KZ305048">
    <property type="protein sequence ID" value="PIA37113.1"/>
    <property type="molecule type" value="Genomic_DNA"/>
</dbReference>
<dbReference type="Pfam" id="PF13639">
    <property type="entry name" value="zf-RING_2"/>
    <property type="match status" value="1"/>
</dbReference>
<evidence type="ECO:0000313" key="12">
    <source>
        <dbReference type="Proteomes" id="UP000230069"/>
    </source>
</evidence>
<dbReference type="GO" id="GO:0061630">
    <property type="term" value="F:ubiquitin protein ligase activity"/>
    <property type="evidence" value="ECO:0007669"/>
    <property type="project" value="UniProtKB-EC"/>
</dbReference>
<dbReference type="PANTHER" id="PTHR22937">
    <property type="entry name" value="E3 UBIQUITIN-PROTEIN LIGASE RNF165"/>
    <property type="match status" value="1"/>
</dbReference>
<accession>A0A2G5D0R9</accession>
<keyword evidence="6" id="KW-0833">Ubl conjugation pathway</keyword>
<evidence type="ECO:0000256" key="3">
    <source>
        <dbReference type="ARBA" id="ARBA00022679"/>
    </source>
</evidence>
<feature type="compositionally biased region" description="Basic and acidic residues" evidence="9">
    <location>
        <begin position="94"/>
        <end position="105"/>
    </location>
</feature>
<keyword evidence="12" id="KW-1185">Reference proteome</keyword>
<feature type="region of interest" description="Disordered" evidence="9">
    <location>
        <begin position="221"/>
        <end position="349"/>
    </location>
</feature>
<dbReference type="PANTHER" id="PTHR22937:SF136">
    <property type="entry name" value="RING-TYPE E3 UBIQUITIN TRANSFERASE"/>
    <property type="match status" value="1"/>
</dbReference>
<evidence type="ECO:0000256" key="8">
    <source>
        <dbReference type="PROSITE-ProRule" id="PRU00175"/>
    </source>
</evidence>
<evidence type="ECO:0000256" key="4">
    <source>
        <dbReference type="ARBA" id="ARBA00022723"/>
    </source>
</evidence>
<dbReference type="PROSITE" id="PS50089">
    <property type="entry name" value="ZF_RING_2"/>
    <property type="match status" value="1"/>
</dbReference>
<reference evidence="11 12" key="1">
    <citation type="submission" date="2017-09" db="EMBL/GenBank/DDBJ databases">
        <title>WGS assembly of Aquilegia coerulea Goldsmith.</title>
        <authorList>
            <person name="Hodges S."/>
            <person name="Kramer E."/>
            <person name="Nordborg M."/>
            <person name="Tomkins J."/>
            <person name="Borevitz J."/>
            <person name="Derieg N."/>
            <person name="Yan J."/>
            <person name="Mihaltcheva S."/>
            <person name="Hayes R.D."/>
            <person name="Rokhsar D."/>
        </authorList>
    </citation>
    <scope>NUCLEOTIDE SEQUENCE [LARGE SCALE GENOMIC DNA]</scope>
    <source>
        <strain evidence="12">cv. Goldsmith</strain>
    </source>
</reference>
<proteinExistence type="predicted"/>
<keyword evidence="7" id="KW-0862">Zinc</keyword>
<feature type="compositionally biased region" description="Polar residues" evidence="9">
    <location>
        <begin position="172"/>
        <end position="200"/>
    </location>
</feature>
<organism evidence="11 12">
    <name type="scientific">Aquilegia coerulea</name>
    <name type="common">Rocky mountain columbine</name>
    <dbReference type="NCBI Taxonomy" id="218851"/>
    <lineage>
        <taxon>Eukaryota</taxon>
        <taxon>Viridiplantae</taxon>
        <taxon>Streptophyta</taxon>
        <taxon>Embryophyta</taxon>
        <taxon>Tracheophyta</taxon>
        <taxon>Spermatophyta</taxon>
        <taxon>Magnoliopsida</taxon>
        <taxon>Ranunculales</taxon>
        <taxon>Ranunculaceae</taxon>
        <taxon>Thalictroideae</taxon>
        <taxon>Aquilegia</taxon>
    </lineage>
</organism>
<feature type="domain" description="RING-type" evidence="10">
    <location>
        <begin position="497"/>
        <end position="538"/>
    </location>
</feature>
<keyword evidence="4" id="KW-0479">Metal-binding</keyword>
<gene>
    <name evidence="11" type="ORF">AQUCO_03100097v1</name>
</gene>
<dbReference type="EMBL" id="KZ305048">
    <property type="protein sequence ID" value="PIA37114.1"/>
    <property type="molecule type" value="Genomic_DNA"/>
</dbReference>
<evidence type="ECO:0000256" key="6">
    <source>
        <dbReference type="ARBA" id="ARBA00022786"/>
    </source>
</evidence>
<dbReference type="GO" id="GO:0008270">
    <property type="term" value="F:zinc ion binding"/>
    <property type="evidence" value="ECO:0007669"/>
    <property type="project" value="UniProtKB-KW"/>
</dbReference>
<dbReference type="FunCoup" id="A0A2G5D0R9">
    <property type="interactions" value="628"/>
</dbReference>
<feature type="compositionally biased region" description="Basic and acidic residues" evidence="9">
    <location>
        <begin position="230"/>
        <end position="241"/>
    </location>
</feature>
<dbReference type="AlphaFoldDB" id="A0A2G5D0R9"/>
<dbReference type="EC" id="2.3.2.27" evidence="2"/>
<keyword evidence="3" id="KW-0808">Transferase</keyword>
<dbReference type="InterPro" id="IPR001841">
    <property type="entry name" value="Znf_RING"/>
</dbReference>
<evidence type="ECO:0000313" key="11">
    <source>
        <dbReference type="EMBL" id="PIA37115.1"/>
    </source>
</evidence>
<feature type="compositionally biased region" description="Low complexity" evidence="9">
    <location>
        <begin position="251"/>
        <end position="271"/>
    </location>
</feature>
<dbReference type="EMBL" id="KZ305048">
    <property type="protein sequence ID" value="PIA37115.1"/>
    <property type="molecule type" value="Genomic_DNA"/>
</dbReference>
<feature type="region of interest" description="Disordered" evidence="9">
    <location>
        <begin position="165"/>
        <end position="205"/>
    </location>
</feature>
<evidence type="ECO:0000256" key="7">
    <source>
        <dbReference type="ARBA" id="ARBA00022833"/>
    </source>
</evidence>
<comment type="catalytic activity">
    <reaction evidence="1">
        <text>S-ubiquitinyl-[E2 ubiquitin-conjugating enzyme]-L-cysteine + [acceptor protein]-L-lysine = [E2 ubiquitin-conjugating enzyme]-L-cysteine + N(6)-ubiquitinyl-[acceptor protein]-L-lysine.</text>
        <dbReference type="EC" id="2.3.2.27"/>
    </reaction>
</comment>
<sequence length="544" mass="59944">MGGYTPKTAVNRLGFHRESRLSLKDTSNNEDRDVRCCNRLGCSTRLNFVKNSQGGTLDRAKNSKPSFRFTSGKSLKESSSIPSKVSNSKKHHDEHKNLSSHKESETSNIPVQTKVSDSILSTVRSRTKPFEEDDVKSGVLKDASVNILEEVEGKLEILNAKSRTRFPGQTGIGNQNSSFGSPKLSSASRRATEPANSTSHGHGRFKKLGCASVSDVLPSGCTASHLSRSTRSEVAKKRSDGECSSSNGKIRSGSLRGRSSSTRSSFSSSRFALPERALAQQSSKRTKKHTVSRNDVASVSSQTTTSGDNRGTAFRHQKGNRTSLHVPRNELLSTSVSPPPTSLQLSLTTQQNSFSRPCGNHEIFHSYLTAHTEGDASHPLHALPIDQDDFQSFTTDGIAQVLSALERIQQDEELTYEQRLLLESNLFLDGYSFLDQHRDLRLDIEDMSYEELLDLEEKMGSVSIGLTEEALSNCLKRSLYKPFYSRSESCANDDAKCSICQEEYGDGDEVGNLACDHGYHMVCIHQWLQQKNSCPICKAPATHL</sequence>
<feature type="region of interest" description="Disordered" evidence="9">
    <location>
        <begin position="53"/>
        <end position="113"/>
    </location>
</feature>
<protein>
    <recommendedName>
        <fullName evidence="2">RING-type E3 ubiquitin transferase</fullName>
        <ecNumber evidence="2">2.3.2.27</ecNumber>
    </recommendedName>
</protein>
<feature type="compositionally biased region" description="Low complexity" evidence="9">
    <location>
        <begin position="71"/>
        <end position="86"/>
    </location>
</feature>
<evidence type="ECO:0000259" key="10">
    <source>
        <dbReference type="PROSITE" id="PS50089"/>
    </source>
</evidence>
<dbReference type="STRING" id="218851.A0A2G5D0R9"/>
<dbReference type="Gene3D" id="3.30.40.10">
    <property type="entry name" value="Zinc/RING finger domain, C3HC4 (zinc finger)"/>
    <property type="match status" value="1"/>
</dbReference>
<dbReference type="SUPFAM" id="SSF57850">
    <property type="entry name" value="RING/U-box"/>
    <property type="match status" value="1"/>
</dbReference>
<dbReference type="InterPro" id="IPR013083">
    <property type="entry name" value="Znf_RING/FYVE/PHD"/>
</dbReference>
<keyword evidence="5 8" id="KW-0863">Zinc-finger</keyword>
<dbReference type="OrthoDB" id="8062037at2759"/>
<dbReference type="SMART" id="SM00184">
    <property type="entry name" value="RING"/>
    <property type="match status" value="1"/>
</dbReference>
<dbReference type="InterPro" id="IPR045191">
    <property type="entry name" value="MBR1/2-like"/>
</dbReference>